<dbReference type="Pfam" id="PF13826">
    <property type="entry name" value="Monooxy_af470-like"/>
    <property type="match status" value="1"/>
</dbReference>
<gene>
    <name evidence="1" type="ORF">EK21DRAFT_111653</name>
</gene>
<protein>
    <recommendedName>
        <fullName evidence="3">Monooxygenase</fullName>
    </recommendedName>
</protein>
<dbReference type="Proteomes" id="UP000799777">
    <property type="component" value="Unassembled WGS sequence"/>
</dbReference>
<dbReference type="InterPro" id="IPR025444">
    <property type="entry name" value="Monooxy_af470"/>
</dbReference>
<reference evidence="1" key="1">
    <citation type="journal article" date="2020" name="Stud. Mycol.">
        <title>101 Dothideomycetes genomes: a test case for predicting lifestyles and emergence of pathogens.</title>
        <authorList>
            <person name="Haridas S."/>
            <person name="Albert R."/>
            <person name="Binder M."/>
            <person name="Bloem J."/>
            <person name="Labutti K."/>
            <person name="Salamov A."/>
            <person name="Andreopoulos B."/>
            <person name="Baker S."/>
            <person name="Barry K."/>
            <person name="Bills G."/>
            <person name="Bluhm B."/>
            <person name="Cannon C."/>
            <person name="Castanera R."/>
            <person name="Culley D."/>
            <person name="Daum C."/>
            <person name="Ezra D."/>
            <person name="Gonzalez J."/>
            <person name="Henrissat B."/>
            <person name="Kuo A."/>
            <person name="Liang C."/>
            <person name="Lipzen A."/>
            <person name="Lutzoni F."/>
            <person name="Magnuson J."/>
            <person name="Mondo S."/>
            <person name="Nolan M."/>
            <person name="Ohm R."/>
            <person name="Pangilinan J."/>
            <person name="Park H.-J."/>
            <person name="Ramirez L."/>
            <person name="Alfaro M."/>
            <person name="Sun H."/>
            <person name="Tritt A."/>
            <person name="Yoshinaga Y."/>
            <person name="Zwiers L.-H."/>
            <person name="Turgeon B."/>
            <person name="Goodwin S."/>
            <person name="Spatafora J."/>
            <person name="Crous P."/>
            <person name="Grigoriev I."/>
        </authorList>
    </citation>
    <scope>NUCLEOTIDE SEQUENCE</scope>
    <source>
        <strain evidence="1">CBS 110217</strain>
    </source>
</reference>
<evidence type="ECO:0008006" key="3">
    <source>
        <dbReference type="Google" id="ProtNLM"/>
    </source>
</evidence>
<dbReference type="OrthoDB" id="3202396at2759"/>
<dbReference type="EMBL" id="ML978187">
    <property type="protein sequence ID" value="KAF2030782.1"/>
    <property type="molecule type" value="Genomic_DNA"/>
</dbReference>
<name>A0A9P4LNK5_9PLEO</name>
<evidence type="ECO:0000313" key="1">
    <source>
        <dbReference type="EMBL" id="KAF2030782.1"/>
    </source>
</evidence>
<sequence length="280" mass="31204">MSGILSIFEASDYTISTWLILGATIQSLLVASLPLNVALLPPITLLLFRFIRGYLIANNILPNSVAKEVILGRQTWQIPSEDNTVVAKPSSDSIVVLVLTASWTHPNGRFSPGSQKVGEYFIDMWKDAAENREKYGFLGNTPGLTTADDGVRQDTKGTTTVYLSYWKTLEGLHKFAHGNVHMQCQMWWDRTAMKEFPHIGVGHEVYEVPAGNWENVYHNFRPFGISNAEYPVSSKGNEATEGEEGKTQWVNGLRDANGKNWKTMYSRMGRKAAFGVVKTA</sequence>
<organism evidence="1 2">
    <name type="scientific">Setomelanomma holmii</name>
    <dbReference type="NCBI Taxonomy" id="210430"/>
    <lineage>
        <taxon>Eukaryota</taxon>
        <taxon>Fungi</taxon>
        <taxon>Dikarya</taxon>
        <taxon>Ascomycota</taxon>
        <taxon>Pezizomycotina</taxon>
        <taxon>Dothideomycetes</taxon>
        <taxon>Pleosporomycetidae</taxon>
        <taxon>Pleosporales</taxon>
        <taxon>Pleosporineae</taxon>
        <taxon>Phaeosphaeriaceae</taxon>
        <taxon>Setomelanomma</taxon>
    </lineage>
</organism>
<comment type="caution">
    <text evidence="1">The sequence shown here is derived from an EMBL/GenBank/DDBJ whole genome shotgun (WGS) entry which is preliminary data.</text>
</comment>
<proteinExistence type="predicted"/>
<evidence type="ECO:0000313" key="2">
    <source>
        <dbReference type="Proteomes" id="UP000799777"/>
    </source>
</evidence>
<accession>A0A9P4LNK5</accession>
<dbReference type="AlphaFoldDB" id="A0A9P4LNK5"/>
<keyword evidence="2" id="KW-1185">Reference proteome</keyword>